<proteinExistence type="predicted"/>
<dbReference type="PANTHER" id="PTHR36617:SF15">
    <property type="entry name" value="REVERSE TRANSCRIPTASE ZINC-BINDING DOMAIN-CONTAINING PROTEIN"/>
    <property type="match status" value="1"/>
</dbReference>
<dbReference type="EMBL" id="GHES01023635">
    <property type="protein sequence ID" value="MPA54194.1"/>
    <property type="molecule type" value="Transcribed_RNA"/>
</dbReference>
<accession>A0A5B7ACY1</accession>
<dbReference type="PANTHER" id="PTHR36617">
    <property type="entry name" value="PROTEIN, PUTATIVE-RELATED"/>
    <property type="match status" value="1"/>
</dbReference>
<protein>
    <recommendedName>
        <fullName evidence="1">Reverse transcriptase zinc-binding domain-containing protein</fullName>
    </recommendedName>
</protein>
<reference evidence="2" key="1">
    <citation type="submission" date="2019-08" db="EMBL/GenBank/DDBJ databases">
        <title>Reference gene set and small RNA set construction with multiple tissues from Davidia involucrata Baill.</title>
        <authorList>
            <person name="Yang H."/>
            <person name="Zhou C."/>
            <person name="Li G."/>
            <person name="Wang J."/>
            <person name="Gao P."/>
            <person name="Wang M."/>
            <person name="Wang R."/>
            <person name="Zhao Y."/>
        </authorList>
    </citation>
    <scope>NUCLEOTIDE SEQUENCE</scope>
    <source>
        <tissue evidence="2">Mixed with DoveR01_LX</tissue>
    </source>
</reference>
<feature type="domain" description="Reverse transcriptase zinc-binding" evidence="1">
    <location>
        <begin position="68"/>
        <end position="152"/>
    </location>
</feature>
<evidence type="ECO:0000259" key="1">
    <source>
        <dbReference type="Pfam" id="PF13966"/>
    </source>
</evidence>
<name>A0A5B7ACY1_DAVIN</name>
<dbReference type="AlphaFoldDB" id="A0A5B7ACY1"/>
<dbReference type="InterPro" id="IPR026960">
    <property type="entry name" value="RVT-Znf"/>
</dbReference>
<sequence>MALDREAVVSDYASGVGEGTVWCPTFRRRFLDWEVEEFARLLSSIEGARLAQGQADRFVWTAHASKVFSVKSFYEAWVGREPVEFPWRLIWMSGVPKKVSFFAWTVCRGAISTLDNLQKRGFYLANRCCMCKEETELVDHLLLRCPWAKELWQLILSLFGVPWVFPGGVKGMFFCWEGARIRKDVKPLWRMAPLRLVWSLWGERNRRSFEDKELPLHRLKYNFLCLLHFWAKEAFPSHVDSFVDFMESFRL</sequence>
<dbReference type="Pfam" id="PF13966">
    <property type="entry name" value="zf-RVT"/>
    <property type="match status" value="1"/>
</dbReference>
<evidence type="ECO:0000313" key="2">
    <source>
        <dbReference type="EMBL" id="MPA54194.1"/>
    </source>
</evidence>
<organism evidence="2">
    <name type="scientific">Davidia involucrata</name>
    <name type="common">Dove tree</name>
    <dbReference type="NCBI Taxonomy" id="16924"/>
    <lineage>
        <taxon>Eukaryota</taxon>
        <taxon>Viridiplantae</taxon>
        <taxon>Streptophyta</taxon>
        <taxon>Embryophyta</taxon>
        <taxon>Tracheophyta</taxon>
        <taxon>Spermatophyta</taxon>
        <taxon>Magnoliopsida</taxon>
        <taxon>eudicotyledons</taxon>
        <taxon>Gunneridae</taxon>
        <taxon>Pentapetalae</taxon>
        <taxon>asterids</taxon>
        <taxon>Cornales</taxon>
        <taxon>Nyssaceae</taxon>
        <taxon>Davidia</taxon>
    </lineage>
</organism>
<gene>
    <name evidence="2" type="ORF">Din_023635</name>
</gene>